<dbReference type="AlphaFoldDB" id="A0A9W8TU60"/>
<dbReference type="Proteomes" id="UP001142393">
    <property type="component" value="Unassembled WGS sequence"/>
</dbReference>
<feature type="transmembrane region" description="Helical" evidence="7">
    <location>
        <begin position="151"/>
        <end position="176"/>
    </location>
</feature>
<keyword evidence="11" id="KW-1185">Reference proteome</keyword>
<evidence type="ECO:0000256" key="6">
    <source>
        <dbReference type="ARBA" id="ARBA00023136"/>
    </source>
</evidence>
<evidence type="ECO:0000256" key="4">
    <source>
        <dbReference type="ARBA" id="ARBA00022982"/>
    </source>
</evidence>
<reference evidence="10 11" key="1">
    <citation type="journal article" date="2023" name="Proc. Natl. Acad. Sci. U.S.A.">
        <title>A global phylogenomic analysis of the shiitake genus Lentinula.</title>
        <authorList>
            <person name="Sierra-Patev S."/>
            <person name="Min B."/>
            <person name="Naranjo-Ortiz M."/>
            <person name="Looney B."/>
            <person name="Konkel Z."/>
            <person name="Slot J.C."/>
            <person name="Sakamoto Y."/>
            <person name="Steenwyk J.L."/>
            <person name="Rokas A."/>
            <person name="Carro J."/>
            <person name="Camarero S."/>
            <person name="Ferreira P."/>
            <person name="Molpeceres G."/>
            <person name="Ruiz-Duenas F.J."/>
            <person name="Serrano A."/>
            <person name="Henrissat B."/>
            <person name="Drula E."/>
            <person name="Hughes K.W."/>
            <person name="Mata J.L."/>
            <person name="Ishikawa N.K."/>
            <person name="Vargas-Isla R."/>
            <person name="Ushijima S."/>
            <person name="Smith C.A."/>
            <person name="Donoghue J."/>
            <person name="Ahrendt S."/>
            <person name="Andreopoulos W."/>
            <person name="He G."/>
            <person name="LaButti K."/>
            <person name="Lipzen A."/>
            <person name="Ng V."/>
            <person name="Riley R."/>
            <person name="Sandor L."/>
            <person name="Barry K."/>
            <person name="Martinez A.T."/>
            <person name="Xiao Y."/>
            <person name="Gibbons J.G."/>
            <person name="Terashima K."/>
            <person name="Grigoriev I.V."/>
            <person name="Hibbett D."/>
        </authorList>
    </citation>
    <scope>NUCLEOTIDE SEQUENCE [LARGE SCALE GENOMIC DNA]</scope>
    <source>
        <strain evidence="10 11">TFB7810</strain>
    </source>
</reference>
<evidence type="ECO:0000256" key="5">
    <source>
        <dbReference type="ARBA" id="ARBA00022989"/>
    </source>
</evidence>
<keyword evidence="3 7" id="KW-0812">Transmembrane</keyword>
<accession>A0A9W8TU60</accession>
<evidence type="ECO:0000256" key="3">
    <source>
        <dbReference type="ARBA" id="ARBA00022692"/>
    </source>
</evidence>
<dbReference type="CDD" id="cd09630">
    <property type="entry name" value="CDH_like_cytochrome"/>
    <property type="match status" value="1"/>
</dbReference>
<feature type="transmembrane region" description="Helical" evidence="7">
    <location>
        <begin position="258"/>
        <end position="276"/>
    </location>
</feature>
<keyword evidence="2" id="KW-0813">Transport</keyword>
<keyword evidence="6 7" id="KW-0472">Membrane</keyword>
<dbReference type="PANTHER" id="PTHR47797">
    <property type="entry name" value="DEHYDROGENASE, PUTATIVE (AFU_ORTHOLOGUE AFUA_8G05805)-RELATED"/>
    <property type="match status" value="1"/>
</dbReference>
<dbReference type="InterPro" id="IPR006593">
    <property type="entry name" value="Cyt_b561/ferric_Rdtase_TM"/>
</dbReference>
<evidence type="ECO:0000313" key="11">
    <source>
        <dbReference type="Proteomes" id="UP001142393"/>
    </source>
</evidence>
<sequence length="380" mass="41967">MCVTAVIEGSMTQYTLSGTGRMIPGWMGVGFGSQMANSPMVILWLNSDGSITLSQRQAPAEVMPAVVTSPPRTASLLANASITVGNNTQFAANTTTIPTIWAFGPQNPGSSSSNVLLQIHEETGIASFDLSKDFTGVASPSSALMPFQRLVIAHAIMLTIGFLLLLPIGVLLARYMRTFTPIWFKGHWFVQFAVSGPIIVVGISLGIQAVVESGAQHLNDEHKRWGVALFILYLFQCSLGAFIHRVKFANILGRPPQNYIHAFLGLFVVGAALYQVRTGYKTEWPKIGRGPLMAGTDYIWYIWVVMLPLLYAIGLAFLPKQFRQENKPKKENYAEMFDVTAFREELELEHAMDSQISEMIAEEHHAMMAEEAKPTMSYRD</sequence>
<dbReference type="EMBL" id="JANVFU010000013">
    <property type="protein sequence ID" value="KAJ3740713.1"/>
    <property type="molecule type" value="Genomic_DNA"/>
</dbReference>
<dbReference type="SMART" id="SM00665">
    <property type="entry name" value="B561"/>
    <property type="match status" value="1"/>
</dbReference>
<dbReference type="Gene3D" id="1.20.120.1770">
    <property type="match status" value="1"/>
</dbReference>
<evidence type="ECO:0000259" key="9">
    <source>
        <dbReference type="PROSITE" id="PS50939"/>
    </source>
</evidence>
<evidence type="ECO:0000259" key="8">
    <source>
        <dbReference type="PROSITE" id="PS50836"/>
    </source>
</evidence>
<feature type="transmembrane region" description="Helical" evidence="7">
    <location>
        <begin position="298"/>
        <end position="318"/>
    </location>
</feature>
<evidence type="ECO:0000256" key="1">
    <source>
        <dbReference type="ARBA" id="ARBA00004370"/>
    </source>
</evidence>
<feature type="domain" description="DOMON" evidence="8">
    <location>
        <begin position="1"/>
        <end position="104"/>
    </location>
</feature>
<keyword evidence="4" id="KW-0249">Electron transport</keyword>
<dbReference type="InterPro" id="IPR005018">
    <property type="entry name" value="DOMON_domain"/>
</dbReference>
<proteinExistence type="predicted"/>
<evidence type="ECO:0008006" key="12">
    <source>
        <dbReference type="Google" id="ProtNLM"/>
    </source>
</evidence>
<feature type="domain" description="Cytochrome b561" evidence="9">
    <location>
        <begin position="114"/>
        <end position="318"/>
    </location>
</feature>
<feature type="transmembrane region" description="Helical" evidence="7">
    <location>
        <begin position="227"/>
        <end position="246"/>
    </location>
</feature>
<comment type="caution">
    <text evidence="10">The sequence shown here is derived from an EMBL/GenBank/DDBJ whole genome shotgun (WGS) entry which is preliminary data.</text>
</comment>
<dbReference type="CDD" id="cd08760">
    <property type="entry name" value="Cyt_b561_FRRS1_like"/>
    <property type="match status" value="1"/>
</dbReference>
<protein>
    <recommendedName>
        <fullName evidence="12">CBD9-like protein</fullName>
    </recommendedName>
</protein>
<dbReference type="InterPro" id="IPR015920">
    <property type="entry name" value="Cellobiose_DH-like_cyt"/>
</dbReference>
<comment type="subcellular location">
    <subcellularLocation>
        <location evidence="1">Membrane</location>
    </subcellularLocation>
</comment>
<dbReference type="PROSITE" id="PS50939">
    <property type="entry name" value="CYTOCHROME_B561"/>
    <property type="match status" value="1"/>
</dbReference>
<feature type="transmembrane region" description="Helical" evidence="7">
    <location>
        <begin position="188"/>
        <end position="207"/>
    </location>
</feature>
<evidence type="ECO:0000313" key="10">
    <source>
        <dbReference type="EMBL" id="KAJ3740713.1"/>
    </source>
</evidence>
<keyword evidence="5 7" id="KW-1133">Transmembrane helix</keyword>
<dbReference type="GO" id="GO:0016020">
    <property type="term" value="C:membrane"/>
    <property type="evidence" value="ECO:0007669"/>
    <property type="project" value="UniProtKB-SubCell"/>
</dbReference>
<dbReference type="SMART" id="SM00664">
    <property type="entry name" value="DoH"/>
    <property type="match status" value="1"/>
</dbReference>
<dbReference type="SUPFAM" id="SSF49344">
    <property type="entry name" value="CBD9-like"/>
    <property type="match status" value="1"/>
</dbReference>
<organism evidence="10 11">
    <name type="scientific">Lentinula detonsa</name>
    <dbReference type="NCBI Taxonomy" id="2804962"/>
    <lineage>
        <taxon>Eukaryota</taxon>
        <taxon>Fungi</taxon>
        <taxon>Dikarya</taxon>
        <taxon>Basidiomycota</taxon>
        <taxon>Agaricomycotina</taxon>
        <taxon>Agaricomycetes</taxon>
        <taxon>Agaricomycetidae</taxon>
        <taxon>Agaricales</taxon>
        <taxon>Marasmiineae</taxon>
        <taxon>Omphalotaceae</taxon>
        <taxon>Lentinula</taxon>
    </lineage>
</organism>
<dbReference type="PROSITE" id="PS50836">
    <property type="entry name" value="DOMON"/>
    <property type="match status" value="1"/>
</dbReference>
<evidence type="ECO:0000256" key="2">
    <source>
        <dbReference type="ARBA" id="ARBA00022448"/>
    </source>
</evidence>
<evidence type="ECO:0000256" key="7">
    <source>
        <dbReference type="SAM" id="Phobius"/>
    </source>
</evidence>
<dbReference type="Pfam" id="PF16010">
    <property type="entry name" value="CDH-cyt"/>
    <property type="match status" value="1"/>
</dbReference>
<gene>
    <name evidence="10" type="ORF">DFH05DRAFT_1404951</name>
</gene>
<dbReference type="Pfam" id="PF03188">
    <property type="entry name" value="Cytochrom_B561"/>
    <property type="match status" value="1"/>
</dbReference>
<dbReference type="PANTHER" id="PTHR47797:SF3">
    <property type="entry name" value="CYTOCHROME B561 DOMAIN-CONTAINING PROTEIN"/>
    <property type="match status" value="1"/>
</dbReference>
<name>A0A9W8TU60_9AGAR</name>